<dbReference type="Proteomes" id="UP000193207">
    <property type="component" value="Unassembled WGS sequence"/>
</dbReference>
<proteinExistence type="predicted"/>
<dbReference type="AlphaFoldDB" id="A0A1X6YZF6"/>
<dbReference type="EMBL" id="FWFU01000002">
    <property type="protein sequence ID" value="SLN36183.1"/>
    <property type="molecule type" value="Genomic_DNA"/>
</dbReference>
<name>A0A1X6YZF6_9RHOB</name>
<dbReference type="OrthoDB" id="7445868at2"/>
<dbReference type="Gene3D" id="3.40.50.150">
    <property type="entry name" value="Vaccinia Virus protein VP39"/>
    <property type="match status" value="1"/>
</dbReference>
<dbReference type="SUPFAM" id="SSF53335">
    <property type="entry name" value="S-adenosyl-L-methionine-dependent methyltransferases"/>
    <property type="match status" value="1"/>
</dbReference>
<evidence type="ECO:0008006" key="3">
    <source>
        <dbReference type="Google" id="ProtNLM"/>
    </source>
</evidence>
<gene>
    <name evidence="1" type="ORF">ROH8110_01846</name>
</gene>
<evidence type="ECO:0000313" key="2">
    <source>
        <dbReference type="Proteomes" id="UP000193207"/>
    </source>
</evidence>
<evidence type="ECO:0000313" key="1">
    <source>
        <dbReference type="EMBL" id="SLN36183.1"/>
    </source>
</evidence>
<reference evidence="1 2" key="1">
    <citation type="submission" date="2017-03" db="EMBL/GenBank/DDBJ databases">
        <authorList>
            <person name="Afonso C.L."/>
            <person name="Miller P.J."/>
            <person name="Scott M.A."/>
            <person name="Spackman E."/>
            <person name="Goraichik I."/>
            <person name="Dimitrov K.M."/>
            <person name="Suarez D.L."/>
            <person name="Swayne D.E."/>
        </authorList>
    </citation>
    <scope>NUCLEOTIDE SEQUENCE [LARGE SCALE GENOMIC DNA]</scope>
    <source>
        <strain evidence="1 2">CECT 8110</strain>
    </source>
</reference>
<accession>A0A1X6YZF6</accession>
<dbReference type="InterPro" id="IPR029063">
    <property type="entry name" value="SAM-dependent_MTases_sf"/>
</dbReference>
<dbReference type="RefSeq" id="WP_085817445.1">
    <property type="nucleotide sequence ID" value="NZ_FWFU01000002.1"/>
</dbReference>
<protein>
    <recommendedName>
        <fullName evidence="3">Class I SAM-dependent methyltransferase</fullName>
    </recommendedName>
</protein>
<sequence>MSEQNLERPELTFSPEVADWVREHYAAARVILEYGSGGSTVLASEMPGKTIFSVENDRRWLRAMQAYLDQAGTQSPVHLHLAGVGKTRKWGHPVDNSRFRRYHLYPLEIWDHPDFVHPDLVLIDGRFREACFYAAMLRCTKNTVVLFDDYVNRPKYHRVETFIEPVETRGRMAKFELRKKALPREGLTQIVGAFSNAF</sequence>
<keyword evidence="2" id="KW-1185">Reference proteome</keyword>
<organism evidence="1 2">
    <name type="scientific">Roseovarius halotolerans</name>
    <dbReference type="NCBI Taxonomy" id="505353"/>
    <lineage>
        <taxon>Bacteria</taxon>
        <taxon>Pseudomonadati</taxon>
        <taxon>Pseudomonadota</taxon>
        <taxon>Alphaproteobacteria</taxon>
        <taxon>Rhodobacterales</taxon>
        <taxon>Roseobacteraceae</taxon>
        <taxon>Roseovarius</taxon>
    </lineage>
</organism>